<proteinExistence type="predicted"/>
<dbReference type="EMBL" id="JAMXIB010000002">
    <property type="protein sequence ID" value="MCO5723803.1"/>
    <property type="molecule type" value="Genomic_DNA"/>
</dbReference>
<dbReference type="Proteomes" id="UP001206312">
    <property type="component" value="Unassembled WGS sequence"/>
</dbReference>
<evidence type="ECO:0000313" key="3">
    <source>
        <dbReference type="Proteomes" id="UP001206312"/>
    </source>
</evidence>
<name>A0ABT1AWT3_9FLAO</name>
<dbReference type="RefSeq" id="WP_252740182.1">
    <property type="nucleotide sequence ID" value="NZ_JAMXIB010000002.1"/>
</dbReference>
<dbReference type="Gene3D" id="3.30.420.40">
    <property type="match status" value="1"/>
</dbReference>
<dbReference type="InterPro" id="IPR003695">
    <property type="entry name" value="Ppx_GppA_N"/>
</dbReference>
<feature type="domain" description="Ppx/GppA phosphatase N-terminal" evidence="1">
    <location>
        <begin position="41"/>
        <end position="178"/>
    </location>
</feature>
<reference evidence="2 3" key="1">
    <citation type="submission" date="2022-06" db="EMBL/GenBank/DDBJ databases">
        <authorList>
            <person name="Xuan X."/>
        </authorList>
    </citation>
    <scope>NUCLEOTIDE SEQUENCE [LARGE SCALE GENOMIC DNA]</scope>
    <source>
        <strain evidence="2 3">2V75</strain>
    </source>
</reference>
<dbReference type="Pfam" id="PF02541">
    <property type="entry name" value="Ppx-GppA"/>
    <property type="match status" value="1"/>
</dbReference>
<accession>A0ABT1AWT3</accession>
<dbReference type="CDD" id="cd24006">
    <property type="entry name" value="ASKHA_NBD_PPX_GppA"/>
    <property type="match status" value="1"/>
</dbReference>
<organism evidence="2 3">
    <name type="scientific">Robiginitalea marina</name>
    <dbReference type="NCBI Taxonomy" id="2954105"/>
    <lineage>
        <taxon>Bacteria</taxon>
        <taxon>Pseudomonadati</taxon>
        <taxon>Bacteroidota</taxon>
        <taxon>Flavobacteriia</taxon>
        <taxon>Flavobacteriales</taxon>
        <taxon>Flavobacteriaceae</taxon>
        <taxon>Robiginitalea</taxon>
    </lineage>
</organism>
<protein>
    <submittedName>
        <fullName evidence="2">Rod shape-determining protein</fullName>
    </submittedName>
</protein>
<evidence type="ECO:0000259" key="1">
    <source>
        <dbReference type="Pfam" id="PF02541"/>
    </source>
</evidence>
<dbReference type="SUPFAM" id="SSF53067">
    <property type="entry name" value="Actin-like ATPase domain"/>
    <property type="match status" value="2"/>
</dbReference>
<dbReference type="Gene3D" id="3.30.420.150">
    <property type="entry name" value="Exopolyphosphatase. Domain 2"/>
    <property type="match status" value="1"/>
</dbReference>
<dbReference type="PANTHER" id="PTHR30005">
    <property type="entry name" value="EXOPOLYPHOSPHATASE"/>
    <property type="match status" value="1"/>
</dbReference>
<evidence type="ECO:0000313" key="2">
    <source>
        <dbReference type="EMBL" id="MCO5723803.1"/>
    </source>
</evidence>
<sequence length="301" mass="32848">MKVRKFAAIDIGSNAIRLLVHNVVESPGKPVKFYKSALVRVPVRLGEDSFTSGVISPQSTRRIASTLKAFGLLMEVSGVEKYRACATSALREARNGPEVIAEIHRATGMEVEVIDGPTEASIIAHTDLRKLIRQESSYLYVDVGGGSTEFTLFSGGQIVSSRSFKIGTVRLLKSMVTEEDWAGLKAWITGQTSGYPGISIIGSGGNINKLHKMSGRKREQPLSFIWLNAQYHFLKAMSYEDRVAELGLNPDRADVILPAAQIFLQAAKWSGAKMIHVPQIGLADGLIRDLYYREEGIPAGG</sequence>
<keyword evidence="3" id="KW-1185">Reference proteome</keyword>
<gene>
    <name evidence="2" type="ORF">NG653_02975</name>
</gene>
<dbReference type="InterPro" id="IPR043129">
    <property type="entry name" value="ATPase_NBD"/>
</dbReference>
<dbReference type="PANTHER" id="PTHR30005:SF0">
    <property type="entry name" value="RETROGRADE REGULATION PROTEIN 2"/>
    <property type="match status" value="1"/>
</dbReference>
<dbReference type="InterPro" id="IPR050273">
    <property type="entry name" value="GppA/Ppx_hydrolase"/>
</dbReference>
<comment type="caution">
    <text evidence="2">The sequence shown here is derived from an EMBL/GenBank/DDBJ whole genome shotgun (WGS) entry which is preliminary data.</text>
</comment>